<proteinExistence type="predicted"/>
<reference evidence="1 2" key="1">
    <citation type="submission" date="2021-08" db="EMBL/GenBank/DDBJ databases">
        <authorList>
            <person name="Zhang D."/>
            <person name="Zhang A."/>
            <person name="Wang L."/>
        </authorList>
    </citation>
    <scope>NUCLEOTIDE SEQUENCE [LARGE SCALE GENOMIC DNA]</scope>
    <source>
        <strain evidence="1 2">WL0086</strain>
    </source>
</reference>
<protein>
    <recommendedName>
        <fullName evidence="3">Tetratricopeptide repeat-like domain-containing protein</fullName>
    </recommendedName>
</protein>
<sequence>MTNEVSITALPPRLQELAHKARRALTQGDAAYASEMLSAILAEQPACADLRRPWWEALKQTKPQGALGWLKKLTRGGASKSSAGADPLGQLGAAAKALEADPQSVGALQTMADAAGSMGWTGTQLFALGAVWELAARDKAAGLAMLAAQQSAGRFAEAEQSLARLVQAYPNDGDVVAACQALGVARTMREGRWGGDTPAS</sequence>
<reference evidence="1 2" key="2">
    <citation type="submission" date="2023-12" db="EMBL/GenBank/DDBJ databases">
        <title>Description of an unclassified Opitutus bacterium of Verrucomicrobiota.</title>
        <authorList>
            <person name="Zhang D.-F."/>
        </authorList>
    </citation>
    <scope>NUCLEOTIDE SEQUENCE [LARGE SCALE GENOMIC DNA]</scope>
    <source>
        <strain evidence="1 2">WL0086</strain>
    </source>
</reference>
<organism evidence="1 2">
    <name type="scientific">Actomonas aquatica</name>
    <dbReference type="NCBI Taxonomy" id="2866162"/>
    <lineage>
        <taxon>Bacteria</taxon>
        <taxon>Pseudomonadati</taxon>
        <taxon>Verrucomicrobiota</taxon>
        <taxon>Opitutia</taxon>
        <taxon>Opitutales</taxon>
        <taxon>Opitutaceae</taxon>
        <taxon>Actomonas</taxon>
    </lineage>
</organism>
<accession>A0ABZ1C9G3</accession>
<dbReference type="EMBL" id="CP139781">
    <property type="protein sequence ID" value="WRQ87937.1"/>
    <property type="molecule type" value="Genomic_DNA"/>
</dbReference>
<dbReference type="RefSeq" id="WP_221029025.1">
    <property type="nucleotide sequence ID" value="NZ_CP139781.1"/>
</dbReference>
<evidence type="ECO:0000313" key="1">
    <source>
        <dbReference type="EMBL" id="WRQ87937.1"/>
    </source>
</evidence>
<evidence type="ECO:0008006" key="3">
    <source>
        <dbReference type="Google" id="ProtNLM"/>
    </source>
</evidence>
<dbReference type="Proteomes" id="UP000738431">
    <property type="component" value="Chromosome"/>
</dbReference>
<keyword evidence="2" id="KW-1185">Reference proteome</keyword>
<evidence type="ECO:0000313" key="2">
    <source>
        <dbReference type="Proteomes" id="UP000738431"/>
    </source>
</evidence>
<name>A0ABZ1C9G3_9BACT</name>
<gene>
    <name evidence="1" type="ORF">K1X11_000855</name>
</gene>